<sequence length="306" mass="34543">MAQISIPKVAFLVLEPQPSSVAPVTLIDAPQLLPESYADDEHHGLIYCPECGVMCSRRPRKTPTRVDGVAAFYFHMPGFDKVECPHRRKGGAGGGADEGGKEKRAISLVTFAGWKSLTESEADEDDDEDQDQNPRKRKEVQGGSSVNGRGFENFYDADGNLLNPGHFRTVRRLVRLAQISLDIAIQFEGEDAVLLRDLIVPIEKAQQDIKRYIGKSFLFFGQPTSIAKGKYNRVFFNFKSPQHELSGHCELDIFESRNWQTFERDRYYLFYGRVDGDEAHSIVRILESGQIDRAPLSSRTLLNNFR</sequence>
<organism evidence="2 3">
    <name type="scientific">Pseudomonas syringae pv. castaneae</name>
    <dbReference type="NCBI Taxonomy" id="264450"/>
    <lineage>
        <taxon>Bacteria</taxon>
        <taxon>Pseudomonadati</taxon>
        <taxon>Pseudomonadota</taxon>
        <taxon>Gammaproteobacteria</taxon>
        <taxon>Pseudomonadales</taxon>
        <taxon>Pseudomonadaceae</taxon>
        <taxon>Pseudomonas</taxon>
        <taxon>Pseudomonas syringae</taxon>
    </lineage>
</organism>
<dbReference type="EMBL" id="LJQD01000536">
    <property type="protein sequence ID" value="KPW89737.1"/>
    <property type="molecule type" value="Genomic_DNA"/>
</dbReference>
<dbReference type="RefSeq" id="WP_235811893.1">
    <property type="nucleotide sequence ID" value="NZ_LIIH01000091.1"/>
</dbReference>
<proteinExistence type="predicted"/>
<name>A0A0P9RYG9_PSESX</name>
<feature type="region of interest" description="Disordered" evidence="1">
    <location>
        <begin position="119"/>
        <end position="149"/>
    </location>
</feature>
<protein>
    <submittedName>
        <fullName evidence="2">Uncharacterized protein</fullName>
    </submittedName>
</protein>
<accession>A0A0P9RYG9</accession>
<dbReference type="PATRIC" id="fig|264450.4.peg.5439"/>
<comment type="caution">
    <text evidence="2">The sequence shown here is derived from an EMBL/GenBank/DDBJ whole genome shotgun (WGS) entry which is preliminary data.</text>
</comment>
<evidence type="ECO:0000256" key="1">
    <source>
        <dbReference type="SAM" id="MobiDB-lite"/>
    </source>
</evidence>
<feature type="compositionally biased region" description="Acidic residues" evidence="1">
    <location>
        <begin position="120"/>
        <end position="131"/>
    </location>
</feature>
<gene>
    <name evidence="2" type="ORF">ALO79_04570</name>
</gene>
<dbReference type="Proteomes" id="UP000050381">
    <property type="component" value="Unassembled WGS sequence"/>
</dbReference>
<dbReference type="AlphaFoldDB" id="A0A0P9RYG9"/>
<evidence type="ECO:0000313" key="2">
    <source>
        <dbReference type="EMBL" id="KPW89737.1"/>
    </source>
</evidence>
<evidence type="ECO:0000313" key="3">
    <source>
        <dbReference type="Proteomes" id="UP000050381"/>
    </source>
</evidence>
<reference evidence="2 3" key="1">
    <citation type="submission" date="2015-09" db="EMBL/GenBank/DDBJ databases">
        <title>Genome announcement of multiple Pseudomonas syringae strains.</title>
        <authorList>
            <person name="Thakur S."/>
            <person name="Wang P.W."/>
            <person name="Gong Y."/>
            <person name="Weir B.S."/>
            <person name="Guttman D.S."/>
        </authorList>
    </citation>
    <scope>NUCLEOTIDE SEQUENCE [LARGE SCALE GENOMIC DNA]</scope>
    <source>
        <strain evidence="2 3">ICMP9419</strain>
    </source>
</reference>